<feature type="domain" description="PLAT" evidence="7">
    <location>
        <begin position="1106"/>
        <end position="1215"/>
    </location>
</feature>
<dbReference type="InterPro" id="IPR043153">
    <property type="entry name" value="DENN_C"/>
</dbReference>
<dbReference type="Pfam" id="PF01477">
    <property type="entry name" value="PLAT"/>
    <property type="match status" value="1"/>
</dbReference>
<feature type="domain" description="UDENN" evidence="8">
    <location>
        <begin position="41"/>
        <end position="655"/>
    </location>
</feature>
<gene>
    <name evidence="11" type="primary">LOC100900176</name>
</gene>
<dbReference type="SMART" id="SM00800">
    <property type="entry name" value="uDENN"/>
    <property type="match status" value="1"/>
</dbReference>
<feature type="compositionally biased region" description="Basic and acidic residues" evidence="6">
    <location>
        <begin position="764"/>
        <end position="775"/>
    </location>
</feature>
<comment type="subcellular location">
    <subcellularLocation>
        <location evidence="1">Membrane</location>
    </subcellularLocation>
</comment>
<dbReference type="CTD" id="38178"/>
<dbReference type="KEGG" id="goe:100900176"/>
<keyword evidence="10" id="KW-1185">Reference proteome</keyword>
<dbReference type="InterPro" id="IPR005113">
    <property type="entry name" value="uDENN_dom"/>
</dbReference>
<dbReference type="InterPro" id="IPR001024">
    <property type="entry name" value="PLAT/LH2_dom"/>
</dbReference>
<feature type="domain" description="RUN" evidence="9">
    <location>
        <begin position="1283"/>
        <end position="1444"/>
    </location>
</feature>
<evidence type="ECO:0000256" key="2">
    <source>
        <dbReference type="ARBA" id="ARBA00006664"/>
    </source>
</evidence>
<dbReference type="RefSeq" id="XP_028967875.1">
    <property type="nucleotide sequence ID" value="XM_029112042.1"/>
</dbReference>
<evidence type="ECO:0000313" key="10">
    <source>
        <dbReference type="Proteomes" id="UP000694867"/>
    </source>
</evidence>
<dbReference type="Pfam" id="PF02141">
    <property type="entry name" value="DENN"/>
    <property type="match status" value="1"/>
</dbReference>
<dbReference type="InterPro" id="IPR036392">
    <property type="entry name" value="PLAT/LH2_dom_sf"/>
</dbReference>
<dbReference type="PROSITE" id="PS50826">
    <property type="entry name" value="RUN"/>
    <property type="match status" value="2"/>
</dbReference>
<proteinExistence type="inferred from homology"/>
<dbReference type="Gene3D" id="2.60.60.20">
    <property type="entry name" value="PLAT/LH2 domain"/>
    <property type="match status" value="1"/>
</dbReference>
<dbReference type="CDD" id="cd17678">
    <property type="entry name" value="RUN2_DENND5"/>
    <property type="match status" value="1"/>
</dbReference>
<dbReference type="InterPro" id="IPR047278">
    <property type="entry name" value="DEN5A/B"/>
</dbReference>
<evidence type="ECO:0000259" key="7">
    <source>
        <dbReference type="PROSITE" id="PS50095"/>
    </source>
</evidence>
<dbReference type="Gene3D" id="1.20.58.900">
    <property type="match status" value="3"/>
</dbReference>
<dbReference type="GeneID" id="100900176"/>
<dbReference type="GO" id="GO:0016020">
    <property type="term" value="C:membrane"/>
    <property type="evidence" value="ECO:0007669"/>
    <property type="project" value="UniProtKB-SubCell"/>
</dbReference>
<dbReference type="Gene3D" id="3.40.50.11500">
    <property type="match status" value="1"/>
</dbReference>
<dbReference type="InterPro" id="IPR037516">
    <property type="entry name" value="Tripartite_DENN"/>
</dbReference>
<dbReference type="Proteomes" id="UP000694867">
    <property type="component" value="Unplaced"/>
</dbReference>
<evidence type="ECO:0000256" key="4">
    <source>
        <dbReference type="ARBA" id="ARBA00023136"/>
    </source>
</evidence>
<dbReference type="SMART" id="SM00593">
    <property type="entry name" value="RUN"/>
    <property type="match status" value="2"/>
</dbReference>
<dbReference type="Pfam" id="PF02759">
    <property type="entry name" value="RUN"/>
    <property type="match status" value="2"/>
</dbReference>
<dbReference type="InterPro" id="IPR004012">
    <property type="entry name" value="Run_dom"/>
</dbReference>
<dbReference type="InterPro" id="IPR005112">
    <property type="entry name" value="dDENN_dom"/>
</dbReference>
<keyword evidence="3" id="KW-0677">Repeat</keyword>
<evidence type="ECO:0000256" key="3">
    <source>
        <dbReference type="ARBA" id="ARBA00022737"/>
    </source>
</evidence>
<dbReference type="PANTHER" id="PTHR46070:SF1">
    <property type="entry name" value="PINSTRIPE, ISOFORM A"/>
    <property type="match status" value="1"/>
</dbReference>
<dbReference type="Pfam" id="PF03455">
    <property type="entry name" value="dDENN"/>
    <property type="match status" value="1"/>
</dbReference>
<dbReference type="SMART" id="SM00799">
    <property type="entry name" value="DENN"/>
    <property type="match status" value="1"/>
</dbReference>
<evidence type="ECO:0000256" key="6">
    <source>
        <dbReference type="SAM" id="MobiDB-lite"/>
    </source>
</evidence>
<evidence type="ECO:0000259" key="8">
    <source>
        <dbReference type="PROSITE" id="PS50211"/>
    </source>
</evidence>
<dbReference type="InterPro" id="IPR001194">
    <property type="entry name" value="cDENN_dom"/>
</dbReference>
<protein>
    <submittedName>
        <fullName evidence="11">DENN domain-containing protein 5B</fullName>
    </submittedName>
</protein>
<organism evidence="10 11">
    <name type="scientific">Galendromus occidentalis</name>
    <name type="common">western predatory mite</name>
    <dbReference type="NCBI Taxonomy" id="34638"/>
    <lineage>
        <taxon>Eukaryota</taxon>
        <taxon>Metazoa</taxon>
        <taxon>Ecdysozoa</taxon>
        <taxon>Arthropoda</taxon>
        <taxon>Chelicerata</taxon>
        <taxon>Arachnida</taxon>
        <taxon>Acari</taxon>
        <taxon>Parasitiformes</taxon>
        <taxon>Mesostigmata</taxon>
        <taxon>Gamasina</taxon>
        <taxon>Phytoseioidea</taxon>
        <taxon>Phytoseiidae</taxon>
        <taxon>Typhlodrominae</taxon>
        <taxon>Galendromus</taxon>
    </lineage>
</organism>
<dbReference type="SUPFAM" id="SSF49723">
    <property type="entry name" value="Lipase/lipooxygenase domain (PLAT/LH2 domain)"/>
    <property type="match status" value="1"/>
</dbReference>
<dbReference type="SUPFAM" id="SSF140741">
    <property type="entry name" value="RUN domain-like"/>
    <property type="match status" value="2"/>
</dbReference>
<reference evidence="11" key="1">
    <citation type="submission" date="2025-08" db="UniProtKB">
        <authorList>
            <consortium name="RefSeq"/>
        </authorList>
    </citation>
    <scope>IDENTIFICATION</scope>
</reference>
<dbReference type="GO" id="GO:0031267">
    <property type="term" value="F:small GTPase binding"/>
    <property type="evidence" value="ECO:0007669"/>
    <property type="project" value="InterPro"/>
</dbReference>
<dbReference type="InterPro" id="IPR037213">
    <property type="entry name" value="Run_dom_sf"/>
</dbReference>
<keyword evidence="4" id="KW-0472">Membrane</keyword>
<evidence type="ECO:0000313" key="11">
    <source>
        <dbReference type="RefSeq" id="XP_028967875.1"/>
    </source>
</evidence>
<dbReference type="Gene3D" id="3.30.450.200">
    <property type="match status" value="1"/>
</dbReference>
<dbReference type="GO" id="GO:0005085">
    <property type="term" value="F:guanyl-nucleotide exchange factor activity"/>
    <property type="evidence" value="ECO:0007669"/>
    <property type="project" value="InterPro"/>
</dbReference>
<dbReference type="PROSITE" id="PS50095">
    <property type="entry name" value="PLAT"/>
    <property type="match status" value="1"/>
</dbReference>
<dbReference type="PANTHER" id="PTHR46070">
    <property type="entry name" value="PINSTRIPE, ISOFORM A"/>
    <property type="match status" value="1"/>
</dbReference>
<comment type="caution">
    <text evidence="5">Lacks conserved residue(s) required for the propagation of feature annotation.</text>
</comment>
<dbReference type="Pfam" id="PF03456">
    <property type="entry name" value="uDENN"/>
    <property type="match status" value="1"/>
</dbReference>
<dbReference type="SMART" id="SM00801">
    <property type="entry name" value="dDENN"/>
    <property type="match status" value="1"/>
</dbReference>
<evidence type="ECO:0000256" key="1">
    <source>
        <dbReference type="ARBA" id="ARBA00004370"/>
    </source>
</evidence>
<comment type="similarity">
    <text evidence="2">Belongs to the RAB6IP1 family.</text>
</comment>
<dbReference type="PROSITE" id="PS50211">
    <property type="entry name" value="DENN"/>
    <property type="match status" value="1"/>
</dbReference>
<evidence type="ECO:0000256" key="5">
    <source>
        <dbReference type="PROSITE-ProRule" id="PRU00152"/>
    </source>
</evidence>
<name>A0AAJ7WI66_9ACAR</name>
<accession>A0AAJ7WI66</accession>
<sequence>MEANEPQHTETRALSSATNSKRLVDYVVVCGLDLNSGLEPDVHQGDQPHVTPLERCYKSQALVHFPESVEGHTLDPSAVNMLCLPSGLTFCTQKKMKTMDSNSWFHTFIVTREDGSRSYGHALLFYEEVGDRDMCTALQTLQQMYLAELNESRAQNSGIISRSLPRSFRLLSPKLATKKVHNEPTGSLYDPNKDTLYVTKAICLISSVPIVSVAKVILQTLYRMITAIESPPLPYECYLYNVLYELPMPDRGKSVQLCYPYDEIIFQMPGSMELPHFDYPFRELILLLGVDNLLQLFTSVLFENQVLLCASDFYKLMLVAECVTTLLFPFQWQHVYVPVLPDQLYDFLDAPVPYIMGLCTAGHSTEMLANIVPGEANLCLVDLDNGCVKVPEDLPAFPHRQELARELTETFINVFKLPLPDKRKISDLETNGALSVSSTAVAPVVVAPNDEPRTPDRDKKRRSSKKHSLPFLDISVDMEKPNLRERASFSGILPTPPTLSQHSDVFHKVHAKAKKAVDTQDNLRKSRKKSTGNTEEHLLLKSPAICGTPMNPALEDLAINNAIREIFLNRFLSMFCNYEQFVVLPANEKKSETSSNLADIENWLTNSRETPLQNFDKTSFLSDQPQQHLAFLSKFIETQMFTSFVDAKILYQGQLDNANEELDSKNPPGSSNERNVLIFDARIIAFKEQNGGEIDRYFRCGSFMQSFKPIELRMSCPDTILGAPKRPQEAMVYSQHKPGVFQHWTLNRGYLNGTGPTEYRRRRSSSERGDRDSFDGHLTAHQQRRRSSKQRIIQETASAAVIAQSNWKFVEQLLAECKQKTKRMCVEKMGHAEAIEMGHKRASDSCKTSTIEENTLIAGLCDLLERIWSHGLQTKQGKSALWAHLQNFLEIEDGKKLSTGGMESKYLSPAIAWCALHSKMDFHPAVKKSAFASAPVTPLAYGSQHKAARKGSDLNGSKYVIKNTSTPQKSMDSFENLFSRTIWALGEKIFPAIAPPRRHSATPSLGDPLAPLAAALSNDIRFIQAMEEVKTDIGFARAWVRLSLEKKCLSRHLKTLLANQELLRNLYKRHAFLRSEDEKEYFLHYLLTLNAIDYSCFSNSYTNTVMPYRVTIFPGRRSLGGCTSASVWVTVNGTLAHTDKPLTLPKPSLEMVFKARNLGILTTLRIGHDGTGNTPNILVEHVLVRNEVTGQCYRFPSGRWLGKGVDDGSSERLLFAEFIPLGTTDTELCEVCKAPPKTRMPAVPWRVGEPRPSGEDVQQWLANAINKMVKHHNGPQSERVNLTILMCGEYGLLFALEQVFYHGYRVCSGRSRFFGQLTLWDFMLKVKAFFKTFLGENEATLEPKRRDELLNVMSGFIKLVDKIEGAASYTIGKDQRFQAFMCITIRDHFLHRMLVHVASTPVTSQLYQENSFFRDSSLLSVLVQTLESLNQIDYSSLEKCLTLNIL</sequence>
<feature type="region of interest" description="Disordered" evidence="6">
    <location>
        <begin position="752"/>
        <end position="791"/>
    </location>
</feature>
<feature type="domain" description="RUN" evidence="9">
    <location>
        <begin position="851"/>
        <end position="1104"/>
    </location>
</feature>
<feature type="region of interest" description="Disordered" evidence="6">
    <location>
        <begin position="444"/>
        <end position="467"/>
    </location>
</feature>
<evidence type="ECO:0000259" key="9">
    <source>
        <dbReference type="PROSITE" id="PS50826"/>
    </source>
</evidence>